<reference evidence="2" key="1">
    <citation type="journal article" date="2019" name="Int. J. Syst. Evol. Microbiol.">
        <title>The Global Catalogue of Microorganisms (GCM) 10K type strain sequencing project: providing services to taxonomists for standard genome sequencing and annotation.</title>
        <authorList>
            <consortium name="The Broad Institute Genomics Platform"/>
            <consortium name="The Broad Institute Genome Sequencing Center for Infectious Disease"/>
            <person name="Wu L."/>
            <person name="Ma J."/>
        </authorList>
    </citation>
    <scope>NUCLEOTIDE SEQUENCE [LARGE SCALE GENOMIC DNA]</scope>
    <source>
        <strain evidence="2">JCM 16898</strain>
    </source>
</reference>
<evidence type="ECO:0000313" key="2">
    <source>
        <dbReference type="Proteomes" id="UP001500689"/>
    </source>
</evidence>
<evidence type="ECO:0000313" key="1">
    <source>
        <dbReference type="EMBL" id="GAA3586837.1"/>
    </source>
</evidence>
<evidence type="ECO:0008006" key="3">
    <source>
        <dbReference type="Google" id="ProtNLM"/>
    </source>
</evidence>
<comment type="caution">
    <text evidence="1">The sequence shown here is derived from an EMBL/GenBank/DDBJ whole genome shotgun (WGS) entry which is preliminary data.</text>
</comment>
<sequence>MSTPWSIGEVIAALPNTGHDTLYVIACHDNGAPQEIPAVLAAFPTTCLSRDTGSLATALQAHFDRGTTHLILIVIGRQVQKRDLPHRAALAALGEALLDLGGHVVGTIWAPRAQPGVSWRDYRSYAHTGRVTTPRSTIDLTKPVRVRTGATNIQWNRPFERHGDTVGAPIGWFARQMLHFAVRHDQEAQSLVTVAVRGASSGELPSDQTGYAIATALERDAIFARFLLPDPRLDARRVEQLWIALFRGTTSRKAQARLATLVAASALLRSDRTLAARSLNYADHSHTTELIVTLLHNRTTSDVIRALLSGECNALLRRS</sequence>
<dbReference type="RefSeq" id="WP_344869234.1">
    <property type="nucleotide sequence ID" value="NZ_BAAAZN010000034.1"/>
</dbReference>
<accession>A0ABP6YPX5</accession>
<gene>
    <name evidence="1" type="ORF">GCM10022222_84430</name>
</gene>
<organism evidence="1 2">
    <name type="scientific">Amycolatopsis ultiminotia</name>
    <dbReference type="NCBI Taxonomy" id="543629"/>
    <lineage>
        <taxon>Bacteria</taxon>
        <taxon>Bacillati</taxon>
        <taxon>Actinomycetota</taxon>
        <taxon>Actinomycetes</taxon>
        <taxon>Pseudonocardiales</taxon>
        <taxon>Pseudonocardiaceae</taxon>
        <taxon>Amycolatopsis</taxon>
    </lineage>
</organism>
<keyword evidence="2" id="KW-1185">Reference proteome</keyword>
<dbReference type="EMBL" id="BAAAZN010000034">
    <property type="protein sequence ID" value="GAA3586837.1"/>
    <property type="molecule type" value="Genomic_DNA"/>
</dbReference>
<protein>
    <recommendedName>
        <fullName evidence="3">DUF4192 domain-containing protein</fullName>
    </recommendedName>
</protein>
<proteinExistence type="predicted"/>
<dbReference type="Proteomes" id="UP001500689">
    <property type="component" value="Unassembled WGS sequence"/>
</dbReference>
<name>A0ABP6YPX5_9PSEU</name>